<keyword evidence="1" id="KW-1133">Transmembrane helix</keyword>
<accession>A0ABU9XCU1</accession>
<name>A0ABU9XCU1_9BACI</name>
<keyword evidence="3" id="KW-1185">Reference proteome</keyword>
<dbReference type="RefSeq" id="WP_345823525.1">
    <property type="nucleotide sequence ID" value="NZ_JBDIML010000001.1"/>
</dbReference>
<evidence type="ECO:0000313" key="2">
    <source>
        <dbReference type="EMBL" id="MEN2766065.1"/>
    </source>
</evidence>
<protein>
    <submittedName>
        <fullName evidence="2">Uncharacterized protein</fullName>
    </submittedName>
</protein>
<sequence>MINIFVGLIFVFFNTNFSFWDIGAIYYITNIIGYVSIFFGVNELGRTNQRILKVKPYVITMIAHSIIFFLLSITDNSPLTMDMSTTIETIIVLVGVVFIVAGMFMVYIIIFQMMDSLTGQTDTKPLYNLVNIMLLLFILAGMSAVFNFIPMLVTTLMGALFLLEVLFLISYYYVFLAKNIEKI</sequence>
<dbReference type="EMBL" id="JBDIML010000001">
    <property type="protein sequence ID" value="MEN2766065.1"/>
    <property type="molecule type" value="Genomic_DNA"/>
</dbReference>
<proteinExistence type="predicted"/>
<dbReference type="Proteomes" id="UP001444625">
    <property type="component" value="Unassembled WGS sequence"/>
</dbReference>
<feature type="transmembrane region" description="Helical" evidence="1">
    <location>
        <begin position="24"/>
        <end position="45"/>
    </location>
</feature>
<reference evidence="2 3" key="1">
    <citation type="submission" date="2024-05" db="EMBL/GenBank/DDBJ databases">
        <authorList>
            <person name="Haq I."/>
            <person name="Ullah Z."/>
            <person name="Ahmad R."/>
            <person name="Li M."/>
            <person name="Tong Y."/>
        </authorList>
    </citation>
    <scope>NUCLEOTIDE SEQUENCE [LARGE SCALE GENOMIC DNA]</scope>
    <source>
        <strain evidence="2 3">16A2E</strain>
    </source>
</reference>
<gene>
    <name evidence="2" type="ORF">ABC228_02610</name>
</gene>
<organism evidence="2 3">
    <name type="scientific">Ornithinibacillus xuwenensis</name>
    <dbReference type="NCBI Taxonomy" id="3144668"/>
    <lineage>
        <taxon>Bacteria</taxon>
        <taxon>Bacillati</taxon>
        <taxon>Bacillota</taxon>
        <taxon>Bacilli</taxon>
        <taxon>Bacillales</taxon>
        <taxon>Bacillaceae</taxon>
        <taxon>Ornithinibacillus</taxon>
    </lineage>
</organism>
<feature type="transmembrane region" description="Helical" evidence="1">
    <location>
        <begin position="155"/>
        <end position="175"/>
    </location>
</feature>
<feature type="transmembrane region" description="Helical" evidence="1">
    <location>
        <begin position="57"/>
        <end position="74"/>
    </location>
</feature>
<keyword evidence="1" id="KW-0472">Membrane</keyword>
<comment type="caution">
    <text evidence="2">The sequence shown here is derived from an EMBL/GenBank/DDBJ whole genome shotgun (WGS) entry which is preliminary data.</text>
</comment>
<feature type="transmembrane region" description="Helical" evidence="1">
    <location>
        <begin position="90"/>
        <end position="114"/>
    </location>
</feature>
<evidence type="ECO:0000313" key="3">
    <source>
        <dbReference type="Proteomes" id="UP001444625"/>
    </source>
</evidence>
<keyword evidence="1" id="KW-0812">Transmembrane</keyword>
<feature type="transmembrane region" description="Helical" evidence="1">
    <location>
        <begin position="126"/>
        <end position="149"/>
    </location>
</feature>
<evidence type="ECO:0000256" key="1">
    <source>
        <dbReference type="SAM" id="Phobius"/>
    </source>
</evidence>